<evidence type="ECO:0000313" key="3">
    <source>
        <dbReference type="Proteomes" id="UP000292082"/>
    </source>
</evidence>
<protein>
    <submittedName>
        <fullName evidence="2">Uncharacterized protein</fullName>
    </submittedName>
</protein>
<dbReference type="Proteomes" id="UP000292082">
    <property type="component" value="Unassembled WGS sequence"/>
</dbReference>
<accession>A0A4Q9PIA9</accession>
<feature type="compositionally biased region" description="Polar residues" evidence="1">
    <location>
        <begin position="130"/>
        <end position="154"/>
    </location>
</feature>
<gene>
    <name evidence="2" type="ORF">BD310DRAFT_938833</name>
</gene>
<dbReference type="EMBL" id="ML145227">
    <property type="protein sequence ID" value="TBU53046.1"/>
    <property type="molecule type" value="Genomic_DNA"/>
</dbReference>
<reference evidence="2 3" key="1">
    <citation type="submission" date="2019-01" db="EMBL/GenBank/DDBJ databases">
        <title>Draft genome sequences of three monokaryotic isolates of the white-rot basidiomycete fungus Dichomitus squalens.</title>
        <authorList>
            <consortium name="DOE Joint Genome Institute"/>
            <person name="Lopez S.C."/>
            <person name="Andreopoulos B."/>
            <person name="Pangilinan J."/>
            <person name="Lipzen A."/>
            <person name="Riley R."/>
            <person name="Ahrendt S."/>
            <person name="Ng V."/>
            <person name="Barry K."/>
            <person name="Daum C."/>
            <person name="Grigoriev I.V."/>
            <person name="Hilden K.S."/>
            <person name="Makela M.R."/>
            <person name="de Vries R.P."/>
        </authorList>
    </citation>
    <scope>NUCLEOTIDE SEQUENCE [LARGE SCALE GENOMIC DNA]</scope>
    <source>
        <strain evidence="2 3">CBS 464.89</strain>
    </source>
</reference>
<name>A0A4Q9PIA9_9APHY</name>
<evidence type="ECO:0000313" key="2">
    <source>
        <dbReference type="EMBL" id="TBU53046.1"/>
    </source>
</evidence>
<feature type="region of interest" description="Disordered" evidence="1">
    <location>
        <begin position="113"/>
        <end position="211"/>
    </location>
</feature>
<organism evidence="2 3">
    <name type="scientific">Dichomitus squalens</name>
    <dbReference type="NCBI Taxonomy" id="114155"/>
    <lineage>
        <taxon>Eukaryota</taxon>
        <taxon>Fungi</taxon>
        <taxon>Dikarya</taxon>
        <taxon>Basidiomycota</taxon>
        <taxon>Agaricomycotina</taxon>
        <taxon>Agaricomycetes</taxon>
        <taxon>Polyporales</taxon>
        <taxon>Polyporaceae</taxon>
        <taxon>Dichomitus</taxon>
    </lineage>
</organism>
<proteinExistence type="predicted"/>
<dbReference type="STRING" id="114155.A0A4Q9PIA9"/>
<keyword evidence="3" id="KW-1185">Reference proteome</keyword>
<feature type="compositionally biased region" description="Low complexity" evidence="1">
    <location>
        <begin position="172"/>
        <end position="187"/>
    </location>
</feature>
<dbReference type="AlphaFoldDB" id="A0A4Q9PIA9"/>
<evidence type="ECO:0000256" key="1">
    <source>
        <dbReference type="SAM" id="MobiDB-lite"/>
    </source>
</evidence>
<sequence>MAERQLPLAEWQRQIGNILPRTLPVSLKDNHGNSTHRGGEQQRLEVEVSTEVIAYVLLHKGFVTGRDGPTVMPIRTKPQRPHVEVIIEDMERVPERPKKSSLIGSDIVRLQSASEVSTGTEKKQGPLDNVTPSDYANSQSSQYTPITRTPTTFRDSAPVHTMDASADSIPQASALSAGSGAIFAASSRQPSRRKIKSTAESSAKLPWRSAP</sequence>